<dbReference type="AlphaFoldDB" id="S4PDC8"/>
<sequence>TLCQKCKESLLSCSNTHLFRLDRRTGTWALTQVVDLSLTLSFERPSLYLHCTRYTEYEQRLKLFVCHTSTTQDLTFILIDNRPVSLYIPFFDYQHKK</sequence>
<proteinExistence type="predicted"/>
<name>S4PDC8_9NEOP</name>
<evidence type="ECO:0000313" key="1">
    <source>
        <dbReference type="EMBL" id="JAA90476.1"/>
    </source>
</evidence>
<organism evidence="1">
    <name type="scientific">Pararge aegeria</name>
    <name type="common">speckled wood butterfly</name>
    <dbReference type="NCBI Taxonomy" id="116150"/>
    <lineage>
        <taxon>Eukaryota</taxon>
        <taxon>Metazoa</taxon>
        <taxon>Ecdysozoa</taxon>
        <taxon>Arthropoda</taxon>
        <taxon>Hexapoda</taxon>
        <taxon>Insecta</taxon>
        <taxon>Pterygota</taxon>
        <taxon>Neoptera</taxon>
        <taxon>Endopterygota</taxon>
        <taxon>Lepidoptera</taxon>
        <taxon>Glossata</taxon>
        <taxon>Ditrysia</taxon>
        <taxon>Papilionoidea</taxon>
        <taxon>Nymphalidae</taxon>
        <taxon>Satyrinae</taxon>
        <taxon>Satyrini</taxon>
        <taxon>Parargina</taxon>
        <taxon>Pararge</taxon>
    </lineage>
</organism>
<accession>S4PDC8</accession>
<reference evidence="1" key="1">
    <citation type="journal article" date="2013" name="BMC Genomics">
        <title>Unscrambling butterfly oogenesis.</title>
        <authorList>
            <person name="Carter J.M."/>
            <person name="Baker S.C."/>
            <person name="Pink R."/>
            <person name="Carter D.R."/>
            <person name="Collins A."/>
            <person name="Tomlin J."/>
            <person name="Gibbs M."/>
            <person name="Breuker C.J."/>
        </authorList>
    </citation>
    <scope>NUCLEOTIDE SEQUENCE</scope>
    <source>
        <tissue evidence="1">Ovary</tissue>
    </source>
</reference>
<protein>
    <submittedName>
        <fullName evidence="1">Uncharacterized protein</fullName>
    </submittedName>
</protein>
<feature type="non-terminal residue" evidence="1">
    <location>
        <position position="1"/>
    </location>
</feature>
<dbReference type="EMBL" id="GAIX01002084">
    <property type="protein sequence ID" value="JAA90476.1"/>
    <property type="molecule type" value="Transcribed_RNA"/>
</dbReference>
<reference evidence="1" key="2">
    <citation type="submission" date="2013-05" db="EMBL/GenBank/DDBJ databases">
        <authorList>
            <person name="Carter J.-M."/>
            <person name="Baker S.C."/>
            <person name="Pink R."/>
            <person name="Carter D.R.F."/>
            <person name="Collins A."/>
            <person name="Tomlin J."/>
            <person name="Gibbs M."/>
            <person name="Breuker C.J."/>
        </authorList>
    </citation>
    <scope>NUCLEOTIDE SEQUENCE</scope>
    <source>
        <tissue evidence="1">Ovary</tissue>
    </source>
</reference>